<dbReference type="Proteomes" id="UP001054252">
    <property type="component" value="Unassembled WGS sequence"/>
</dbReference>
<dbReference type="NCBIfam" id="TIGR01640">
    <property type="entry name" value="F_box_assoc_1"/>
    <property type="match status" value="1"/>
</dbReference>
<dbReference type="InterPro" id="IPR017451">
    <property type="entry name" value="F-box-assoc_interact_dom"/>
</dbReference>
<dbReference type="Pfam" id="PF07734">
    <property type="entry name" value="FBA_1"/>
    <property type="match status" value="1"/>
</dbReference>
<accession>A0AAV5LJ15</accession>
<name>A0AAV5LJ15_9ROSI</name>
<dbReference type="Gene3D" id="1.20.1280.50">
    <property type="match status" value="1"/>
</dbReference>
<evidence type="ECO:0000313" key="2">
    <source>
        <dbReference type="EMBL" id="GKV36552.1"/>
    </source>
</evidence>
<dbReference type="SMART" id="SM00256">
    <property type="entry name" value="FBOX"/>
    <property type="match status" value="1"/>
</dbReference>
<dbReference type="PROSITE" id="PS50181">
    <property type="entry name" value="FBOX"/>
    <property type="match status" value="1"/>
</dbReference>
<dbReference type="InterPro" id="IPR006527">
    <property type="entry name" value="F-box-assoc_dom_typ1"/>
</dbReference>
<dbReference type="PANTHER" id="PTHR31672:SF13">
    <property type="entry name" value="F-BOX PROTEIN CPR30-LIKE"/>
    <property type="match status" value="1"/>
</dbReference>
<proteinExistence type="predicted"/>
<organism evidence="2 3">
    <name type="scientific">Rubroshorea leprosula</name>
    <dbReference type="NCBI Taxonomy" id="152421"/>
    <lineage>
        <taxon>Eukaryota</taxon>
        <taxon>Viridiplantae</taxon>
        <taxon>Streptophyta</taxon>
        <taxon>Embryophyta</taxon>
        <taxon>Tracheophyta</taxon>
        <taxon>Spermatophyta</taxon>
        <taxon>Magnoliopsida</taxon>
        <taxon>eudicotyledons</taxon>
        <taxon>Gunneridae</taxon>
        <taxon>Pentapetalae</taxon>
        <taxon>rosids</taxon>
        <taxon>malvids</taxon>
        <taxon>Malvales</taxon>
        <taxon>Dipterocarpaceae</taxon>
        <taxon>Rubroshorea</taxon>
    </lineage>
</organism>
<dbReference type="InterPro" id="IPR050796">
    <property type="entry name" value="SCF_F-box_component"/>
</dbReference>
<evidence type="ECO:0000313" key="3">
    <source>
        <dbReference type="Proteomes" id="UP001054252"/>
    </source>
</evidence>
<dbReference type="SUPFAM" id="SSF81383">
    <property type="entry name" value="F-box domain"/>
    <property type="match status" value="1"/>
</dbReference>
<protein>
    <recommendedName>
        <fullName evidence="1">F-box domain-containing protein</fullName>
    </recommendedName>
</protein>
<sequence>MSSLPLDLSTRILCLLSVKDVLRFRCVSKPWCSLIDSPGVRKLLLSSPNLFAIFQDKKSNLSKLLHLEVSSILPPPEIIPVQPHHNTDCIVGSCDGLVALRNKENIITLWNTFTRESRKLPQSNMKSLECDSVSIAYGFGYDPTTEDYKVLKSAHFNYYEDLHHPSFSSKAEIYSLKTNSWKEIDGCHFRCGWSGNDPGILAENALHWLIQTYDTEPVSIPMHREIVGFDLVGEVFYSVPIPDCFYRAFSMTVAALDGRLCIAASYKNGCVDVWITDEVAELDDGQGVLVDTDVNIAFWYDLESEVADLDDRQRVLEKFLEGTRGKK</sequence>
<evidence type="ECO:0000259" key="1">
    <source>
        <dbReference type="PROSITE" id="PS50181"/>
    </source>
</evidence>
<dbReference type="AlphaFoldDB" id="A0AAV5LJ15"/>
<dbReference type="PANTHER" id="PTHR31672">
    <property type="entry name" value="BNACNNG10540D PROTEIN"/>
    <property type="match status" value="1"/>
</dbReference>
<dbReference type="EMBL" id="BPVZ01000117">
    <property type="protein sequence ID" value="GKV36552.1"/>
    <property type="molecule type" value="Genomic_DNA"/>
</dbReference>
<comment type="caution">
    <text evidence="2">The sequence shown here is derived from an EMBL/GenBank/DDBJ whole genome shotgun (WGS) entry which is preliminary data.</text>
</comment>
<feature type="domain" description="F-box" evidence="1">
    <location>
        <begin position="1"/>
        <end position="44"/>
    </location>
</feature>
<dbReference type="InterPro" id="IPR001810">
    <property type="entry name" value="F-box_dom"/>
</dbReference>
<keyword evidence="3" id="KW-1185">Reference proteome</keyword>
<dbReference type="Pfam" id="PF00646">
    <property type="entry name" value="F-box"/>
    <property type="match status" value="1"/>
</dbReference>
<gene>
    <name evidence="2" type="ORF">SLEP1_g44671</name>
</gene>
<dbReference type="InterPro" id="IPR036047">
    <property type="entry name" value="F-box-like_dom_sf"/>
</dbReference>
<reference evidence="2 3" key="1">
    <citation type="journal article" date="2021" name="Commun. Biol.">
        <title>The genome of Shorea leprosula (Dipterocarpaceae) highlights the ecological relevance of drought in aseasonal tropical rainforests.</title>
        <authorList>
            <person name="Ng K.K.S."/>
            <person name="Kobayashi M.J."/>
            <person name="Fawcett J.A."/>
            <person name="Hatakeyama M."/>
            <person name="Paape T."/>
            <person name="Ng C.H."/>
            <person name="Ang C.C."/>
            <person name="Tnah L.H."/>
            <person name="Lee C.T."/>
            <person name="Nishiyama T."/>
            <person name="Sese J."/>
            <person name="O'Brien M.J."/>
            <person name="Copetti D."/>
            <person name="Mohd Noor M.I."/>
            <person name="Ong R.C."/>
            <person name="Putra M."/>
            <person name="Sireger I.Z."/>
            <person name="Indrioko S."/>
            <person name="Kosugi Y."/>
            <person name="Izuno A."/>
            <person name="Isagi Y."/>
            <person name="Lee S.L."/>
            <person name="Shimizu K.K."/>
        </authorList>
    </citation>
    <scope>NUCLEOTIDE SEQUENCE [LARGE SCALE GENOMIC DNA]</scope>
    <source>
        <strain evidence="2">214</strain>
    </source>
</reference>